<dbReference type="InterPro" id="IPR036259">
    <property type="entry name" value="MFS_trans_sf"/>
</dbReference>
<keyword evidence="10" id="KW-1185">Reference proteome</keyword>
<feature type="transmembrane region" description="Helical" evidence="7">
    <location>
        <begin position="135"/>
        <end position="153"/>
    </location>
</feature>
<feature type="transmembrane region" description="Helical" evidence="7">
    <location>
        <begin position="280"/>
        <end position="303"/>
    </location>
</feature>
<feature type="transmembrane region" description="Helical" evidence="7">
    <location>
        <begin position="192"/>
        <end position="218"/>
    </location>
</feature>
<evidence type="ECO:0000256" key="1">
    <source>
        <dbReference type="ARBA" id="ARBA00004141"/>
    </source>
</evidence>
<comment type="subcellular location">
    <subcellularLocation>
        <location evidence="1">Membrane</location>
        <topology evidence="1">Multi-pass membrane protein</topology>
    </subcellularLocation>
</comment>
<dbReference type="SUPFAM" id="SSF103473">
    <property type="entry name" value="MFS general substrate transporter"/>
    <property type="match status" value="1"/>
</dbReference>
<dbReference type="GO" id="GO:0005886">
    <property type="term" value="C:plasma membrane"/>
    <property type="evidence" value="ECO:0007669"/>
    <property type="project" value="TreeGrafter"/>
</dbReference>
<keyword evidence="4 7" id="KW-1133">Transmembrane helix</keyword>
<feature type="domain" description="Major facilitator superfamily (MFS) profile" evidence="8">
    <location>
        <begin position="68"/>
        <end position="484"/>
    </location>
</feature>
<dbReference type="CDD" id="cd17323">
    <property type="entry name" value="MFS_Tpo1_MDR_like"/>
    <property type="match status" value="1"/>
</dbReference>
<name>A0A8H7PEC1_MORIS</name>
<evidence type="ECO:0000256" key="6">
    <source>
        <dbReference type="SAM" id="MobiDB-lite"/>
    </source>
</evidence>
<dbReference type="GO" id="GO:0022857">
    <property type="term" value="F:transmembrane transporter activity"/>
    <property type="evidence" value="ECO:0007669"/>
    <property type="project" value="InterPro"/>
</dbReference>
<dbReference type="PROSITE" id="PS50850">
    <property type="entry name" value="MFS"/>
    <property type="match status" value="1"/>
</dbReference>
<feature type="transmembrane region" description="Helical" evidence="7">
    <location>
        <begin position="159"/>
        <end position="180"/>
    </location>
</feature>
<feature type="region of interest" description="Disordered" evidence="6">
    <location>
        <begin position="504"/>
        <end position="523"/>
    </location>
</feature>
<dbReference type="InterPro" id="IPR011701">
    <property type="entry name" value="MFS"/>
</dbReference>
<feature type="transmembrane region" description="Helical" evidence="7">
    <location>
        <begin position="365"/>
        <end position="384"/>
    </location>
</feature>
<dbReference type="AlphaFoldDB" id="A0A8H7PEC1"/>
<evidence type="ECO:0000259" key="8">
    <source>
        <dbReference type="PROSITE" id="PS50850"/>
    </source>
</evidence>
<evidence type="ECO:0000256" key="7">
    <source>
        <dbReference type="SAM" id="Phobius"/>
    </source>
</evidence>
<feature type="compositionally biased region" description="Polar residues" evidence="6">
    <location>
        <begin position="7"/>
        <end position="24"/>
    </location>
</feature>
<protein>
    <recommendedName>
        <fullName evidence="8">Major facilitator superfamily (MFS) profile domain-containing protein</fullName>
    </recommendedName>
</protein>
<dbReference type="PANTHER" id="PTHR23502">
    <property type="entry name" value="MAJOR FACILITATOR SUPERFAMILY"/>
    <property type="match status" value="1"/>
</dbReference>
<keyword evidence="3 7" id="KW-0812">Transmembrane</keyword>
<evidence type="ECO:0000256" key="3">
    <source>
        <dbReference type="ARBA" id="ARBA00022692"/>
    </source>
</evidence>
<accession>A0A8H7PEC1</accession>
<comment type="caution">
    <text evidence="9">The sequence shown here is derived from an EMBL/GenBank/DDBJ whole genome shotgun (WGS) entry which is preliminary data.</text>
</comment>
<dbReference type="InterPro" id="IPR020846">
    <property type="entry name" value="MFS_dom"/>
</dbReference>
<dbReference type="FunFam" id="1.20.1250.20:FF:000172">
    <property type="entry name" value="MFS multidrug resistance transporter"/>
    <property type="match status" value="1"/>
</dbReference>
<feature type="transmembrane region" description="Helical" evidence="7">
    <location>
        <begin position="106"/>
        <end position="123"/>
    </location>
</feature>
<organism evidence="9 10">
    <name type="scientific">Mortierella isabellina</name>
    <name type="common">Filamentous fungus</name>
    <name type="synonym">Umbelopsis isabellina</name>
    <dbReference type="NCBI Taxonomy" id="91625"/>
    <lineage>
        <taxon>Eukaryota</taxon>
        <taxon>Fungi</taxon>
        <taxon>Fungi incertae sedis</taxon>
        <taxon>Mucoromycota</taxon>
        <taxon>Mucoromycotina</taxon>
        <taxon>Umbelopsidomycetes</taxon>
        <taxon>Umbelopsidales</taxon>
        <taxon>Umbelopsidaceae</taxon>
        <taxon>Umbelopsis</taxon>
    </lineage>
</organism>
<proteinExistence type="predicted"/>
<feature type="region of interest" description="Disordered" evidence="6">
    <location>
        <begin position="1"/>
        <end position="36"/>
    </location>
</feature>
<sequence>MEDKKSSTPSVVESNNGQKYQQQQEKLDPSKMQANAPSASRRWLSHVLGDIYAEDSPQDLSKGKKNAIILVVALGGVFGPLASMIYMPSLVNIAQALNTSTASVNATISTFVVFMGIGPLFWASFSDLYGRKPMYLISIIIFIIASVLCGISTSVPELAIFRAIQAIGASAGQSVGAGVISDVFIPAERGTAYGFFYVGPLCGPVIGPLLGGILGEFLGWRSNFYFLAIVGGILFAMVLFFLPETLRKKHDDNWDEVTIPKKRSMMDNIRHVSAAFKPMIGLLSYPNVMVITMYNTVIFGALYFMNPTITQTFTQLYNYNDLIIGLCYLPFGLGLMVGSIGSGRWSDWLLARKKRLTNGPVPHEYRLIATFPSVILIPLGYLGYGWSTQKGTSVWIPLVSLFVYGVGQMTAFNSSSVYLVDCSPGRSASAIAVNNFFRTIVAAIVTAFSIQCIEAIGTGPLFSILAGINVLNILNVLVVRRYGERWRSAAMKREGLEVVATKPQQPDEEAAIGRSLSRCDSTT</sequence>
<gene>
    <name evidence="9" type="ORF">INT43_008161</name>
</gene>
<evidence type="ECO:0000256" key="5">
    <source>
        <dbReference type="ARBA" id="ARBA00023136"/>
    </source>
</evidence>
<feature type="transmembrane region" description="Helical" evidence="7">
    <location>
        <begin position="432"/>
        <end position="450"/>
    </location>
</feature>
<dbReference type="OrthoDB" id="3936150at2759"/>
<feature type="transmembrane region" description="Helical" evidence="7">
    <location>
        <begin position="67"/>
        <end position="86"/>
    </location>
</feature>
<dbReference type="EMBL" id="JAEPQZ010000019">
    <property type="protein sequence ID" value="KAG2171781.1"/>
    <property type="molecule type" value="Genomic_DNA"/>
</dbReference>
<keyword evidence="5 7" id="KW-0472">Membrane</keyword>
<evidence type="ECO:0000256" key="2">
    <source>
        <dbReference type="ARBA" id="ARBA00022448"/>
    </source>
</evidence>
<feature type="transmembrane region" description="Helical" evidence="7">
    <location>
        <begin position="224"/>
        <end position="242"/>
    </location>
</feature>
<evidence type="ECO:0000313" key="10">
    <source>
        <dbReference type="Proteomes" id="UP000654370"/>
    </source>
</evidence>
<dbReference type="PANTHER" id="PTHR23502:SF5">
    <property type="entry name" value="QUINIDINE RESISTANCE PROTEIN 3"/>
    <property type="match status" value="1"/>
</dbReference>
<reference evidence="9" key="1">
    <citation type="submission" date="2020-12" db="EMBL/GenBank/DDBJ databases">
        <title>Metabolic potential, ecology and presence of endohyphal bacteria is reflected in genomic diversity of Mucoromycotina.</title>
        <authorList>
            <person name="Muszewska A."/>
            <person name="Okrasinska A."/>
            <person name="Steczkiewicz K."/>
            <person name="Drgas O."/>
            <person name="Orlowska M."/>
            <person name="Perlinska-Lenart U."/>
            <person name="Aleksandrzak-Piekarczyk T."/>
            <person name="Szatraj K."/>
            <person name="Zielenkiewicz U."/>
            <person name="Pilsyk S."/>
            <person name="Malc E."/>
            <person name="Mieczkowski P."/>
            <person name="Kruszewska J.S."/>
            <person name="Biernat P."/>
            <person name="Pawlowska J."/>
        </authorList>
    </citation>
    <scope>NUCLEOTIDE SEQUENCE</scope>
    <source>
        <strain evidence="9">WA0000067209</strain>
    </source>
</reference>
<feature type="transmembrane region" description="Helical" evidence="7">
    <location>
        <begin position="462"/>
        <end position="483"/>
    </location>
</feature>
<evidence type="ECO:0000313" key="9">
    <source>
        <dbReference type="EMBL" id="KAG2171781.1"/>
    </source>
</evidence>
<evidence type="ECO:0000256" key="4">
    <source>
        <dbReference type="ARBA" id="ARBA00022989"/>
    </source>
</evidence>
<feature type="transmembrane region" description="Helical" evidence="7">
    <location>
        <begin position="396"/>
        <end position="420"/>
    </location>
</feature>
<feature type="transmembrane region" description="Helical" evidence="7">
    <location>
        <begin position="323"/>
        <end position="345"/>
    </location>
</feature>
<dbReference type="Gene3D" id="1.20.1720.10">
    <property type="entry name" value="Multidrug resistance protein D"/>
    <property type="match status" value="1"/>
</dbReference>
<keyword evidence="2" id="KW-0813">Transport</keyword>
<dbReference type="Proteomes" id="UP000654370">
    <property type="component" value="Unassembled WGS sequence"/>
</dbReference>
<dbReference type="Pfam" id="PF07690">
    <property type="entry name" value="MFS_1"/>
    <property type="match status" value="1"/>
</dbReference>